<dbReference type="Proteomes" id="UP001177592">
    <property type="component" value="Chromosome"/>
</dbReference>
<dbReference type="KEGG" id="ans:ArsFIN_27230"/>
<name>A0A4P7KW19_9GAMM</name>
<dbReference type="EMBL" id="CP123523">
    <property type="protein sequence ID" value="WGM04431.1"/>
    <property type="molecule type" value="Genomic_DNA"/>
</dbReference>
<dbReference type="RefSeq" id="WP_135677784.1">
    <property type="nucleotide sequence ID" value="NZ_CP038613.1"/>
</dbReference>
<dbReference type="Proteomes" id="UP001177595">
    <property type="component" value="Chromosome"/>
</dbReference>
<dbReference type="EMBL" id="CP038613">
    <property type="protein sequence ID" value="QBY44146.1"/>
    <property type="molecule type" value="Genomic_DNA"/>
</dbReference>
<dbReference type="EMBL" id="CP123504">
    <property type="protein sequence ID" value="WGM02946.1"/>
    <property type="molecule type" value="Genomic_DNA"/>
</dbReference>
<keyword evidence="5" id="KW-1185">Reference proteome</keyword>
<sequence length="131" mass="14626">MAIIADFNFDDKHSLSDYNLINNEDYPLDYKFVGSKLILQNTSPFNTSMLIDLKDNIPEGEKIKVLIKSAKGKATILNNGFEINNESEKNAEGTASVFKVDSDNTSVISIFINSGDDANIEFTGYKIEYDK</sequence>
<dbReference type="GeneID" id="96877745"/>
<organism evidence="1 4">
    <name type="scientific">Arsenophonus nasoniae</name>
    <name type="common">son-killer infecting Nasonia vitripennis</name>
    <dbReference type="NCBI Taxonomy" id="638"/>
    <lineage>
        <taxon>Bacteria</taxon>
        <taxon>Pseudomonadati</taxon>
        <taxon>Pseudomonadota</taxon>
        <taxon>Gammaproteobacteria</taxon>
        <taxon>Enterobacterales</taxon>
        <taxon>Morganellaceae</taxon>
        <taxon>Arsenophonus</taxon>
    </lineage>
</organism>
<evidence type="ECO:0000313" key="5">
    <source>
        <dbReference type="Proteomes" id="UP001177592"/>
    </source>
</evidence>
<evidence type="ECO:0000313" key="3">
    <source>
        <dbReference type="EMBL" id="WGM04431.1"/>
    </source>
</evidence>
<accession>A0A4P7KW19</accession>
<dbReference type="AlphaFoldDB" id="A0A4P7KW19"/>
<evidence type="ECO:0000313" key="1">
    <source>
        <dbReference type="EMBL" id="QBY44146.1"/>
    </source>
</evidence>
<evidence type="ECO:0000313" key="2">
    <source>
        <dbReference type="EMBL" id="WGM02946.1"/>
    </source>
</evidence>
<protein>
    <submittedName>
        <fullName evidence="1">Uncharacterized protein</fullName>
    </submittedName>
</protein>
<reference evidence="1 4" key="1">
    <citation type="submission" date="2019-03" db="EMBL/GenBank/DDBJ databases">
        <title>Long-read sequencing reveals hyperdense prophage content in a complex bacterial symbiont genome.</title>
        <authorList>
            <person name="Frost C.L."/>
            <person name="Siozios S."/>
            <person name="Nadal-Jimenez P."/>
            <person name="Brockhurst M.A."/>
            <person name="King K.C."/>
            <person name="Darby A.C."/>
            <person name="Hurst G.D.D."/>
        </authorList>
    </citation>
    <scope>NUCLEOTIDE SEQUENCE [LARGE SCALE GENOMIC DNA]</scope>
    <source>
        <strain evidence="1 4">FIN</strain>
    </source>
</reference>
<reference evidence="2" key="2">
    <citation type="submission" date="2023-04" db="EMBL/GenBank/DDBJ databases">
        <title>Genome dynamics across the evolutionary transition to endosymbiosis.</title>
        <authorList>
            <person name="Siozios S."/>
            <person name="Nadal-Jimenez P."/>
            <person name="Azagi T."/>
            <person name="Sprong H."/>
            <person name="Frost C.L."/>
            <person name="Parratt S.R."/>
            <person name="Taylor G."/>
            <person name="Brettell L."/>
            <person name="Lew K.C."/>
            <person name="Croft L."/>
            <person name="King K.C."/>
            <person name="Brockhurst M.A."/>
            <person name="Hypsa V."/>
            <person name="Novakova E."/>
            <person name="Darby A.C."/>
            <person name="Hurst G.D.D."/>
        </authorList>
    </citation>
    <scope>NUCLEOTIDE SEQUENCE</scope>
    <source>
        <strain evidence="3">ANv_CAN</strain>
        <strain evidence="2">APv</strain>
    </source>
</reference>
<dbReference type="Proteomes" id="UP000295134">
    <property type="component" value="Chromosome"/>
</dbReference>
<evidence type="ECO:0000313" key="4">
    <source>
        <dbReference type="Proteomes" id="UP000295134"/>
    </source>
</evidence>
<proteinExistence type="predicted"/>
<gene>
    <name evidence="1" type="ORF">ArsFIN_27230</name>
    <name evidence="2" type="ORF">QE210_07730</name>
    <name evidence="3" type="ORF">QE258_12420</name>
</gene>